<evidence type="ECO:0000313" key="2">
    <source>
        <dbReference type="EMBL" id="ARF08313.1"/>
    </source>
</evidence>
<keyword evidence="1" id="KW-0812">Transmembrane</keyword>
<evidence type="ECO:0000256" key="1">
    <source>
        <dbReference type="SAM" id="Phobius"/>
    </source>
</evidence>
<name>A0A1V0S9D9_9VIRU</name>
<dbReference type="EMBL" id="KY684083">
    <property type="protein sequence ID" value="ARF08313.1"/>
    <property type="molecule type" value="Genomic_DNA"/>
</dbReference>
<keyword evidence="1" id="KW-1133">Transmembrane helix</keyword>
<protein>
    <submittedName>
        <fullName evidence="2">Uncharacterized protein</fullName>
    </submittedName>
</protein>
<feature type="transmembrane region" description="Helical" evidence="1">
    <location>
        <begin position="31"/>
        <end position="49"/>
    </location>
</feature>
<keyword evidence="1" id="KW-0472">Membrane</keyword>
<organism evidence="2">
    <name type="scientific">Catovirus CTV1</name>
    <dbReference type="NCBI Taxonomy" id="1977631"/>
    <lineage>
        <taxon>Viruses</taxon>
        <taxon>Varidnaviria</taxon>
        <taxon>Bamfordvirae</taxon>
        <taxon>Nucleocytoviricota</taxon>
        <taxon>Megaviricetes</taxon>
        <taxon>Imitervirales</taxon>
        <taxon>Mimiviridae</taxon>
        <taxon>Klosneuvirinae</taxon>
        <taxon>Catovirus</taxon>
    </lineage>
</organism>
<sequence length="72" mass="8923">MQFVIDLIIVIVCTRLFVLSYDMMFYDISTIEMIFLSTTMFCLLIDRLYTSLERFRREHYFERIINDIKFFQ</sequence>
<gene>
    <name evidence="2" type="ORF">Catovirus_1_363</name>
</gene>
<reference evidence="2" key="1">
    <citation type="journal article" date="2017" name="Science">
        <title>Giant viruses with an expanded complement of translation system components.</title>
        <authorList>
            <person name="Schulz F."/>
            <person name="Yutin N."/>
            <person name="Ivanova N.N."/>
            <person name="Ortega D.R."/>
            <person name="Lee T.K."/>
            <person name="Vierheilig J."/>
            <person name="Daims H."/>
            <person name="Horn M."/>
            <person name="Wagner M."/>
            <person name="Jensen G.J."/>
            <person name="Kyrpides N.C."/>
            <person name="Koonin E.V."/>
            <person name="Woyke T."/>
        </authorList>
    </citation>
    <scope>NUCLEOTIDE SEQUENCE</scope>
    <source>
        <strain evidence="2">CTV1</strain>
    </source>
</reference>
<accession>A0A1V0S9D9</accession>
<proteinExistence type="predicted"/>